<dbReference type="EMBL" id="CP144694">
    <property type="protein sequence ID" value="WVZ03492.1"/>
    <property type="molecule type" value="Genomic_DNA"/>
</dbReference>
<sequence length="222" mass="25766">MDAKIAIMENEMTNLKTNLVTMLLMVEEIGVNAGESMTKVQKIRRLQELNKLGIKVKARGIIGGIPKQFLPVFDGDDPHSRVDMGAAQIRAIKKEFERLKAQMTRLHSVSTAIVQRLNLKNEFGFQKQMDKPRLLVGMFRLETVEMLYYGSTLDLVQCLHWADYCRSEAAYGRKPPMSTMFVLGETWLQAVQRELIRWDEDLRTLKYHLKSTREDKYLREEL</sequence>
<evidence type="ECO:0000313" key="2">
    <source>
        <dbReference type="Proteomes" id="UP001374535"/>
    </source>
</evidence>
<organism evidence="1 2">
    <name type="scientific">Vigna mungo</name>
    <name type="common">Black gram</name>
    <name type="synonym">Phaseolus mungo</name>
    <dbReference type="NCBI Taxonomy" id="3915"/>
    <lineage>
        <taxon>Eukaryota</taxon>
        <taxon>Viridiplantae</taxon>
        <taxon>Streptophyta</taxon>
        <taxon>Embryophyta</taxon>
        <taxon>Tracheophyta</taxon>
        <taxon>Spermatophyta</taxon>
        <taxon>Magnoliopsida</taxon>
        <taxon>eudicotyledons</taxon>
        <taxon>Gunneridae</taxon>
        <taxon>Pentapetalae</taxon>
        <taxon>rosids</taxon>
        <taxon>fabids</taxon>
        <taxon>Fabales</taxon>
        <taxon>Fabaceae</taxon>
        <taxon>Papilionoideae</taxon>
        <taxon>50 kb inversion clade</taxon>
        <taxon>NPAAA clade</taxon>
        <taxon>indigoferoid/millettioid clade</taxon>
        <taxon>Phaseoleae</taxon>
        <taxon>Vigna</taxon>
    </lineage>
</organism>
<proteinExistence type="predicted"/>
<evidence type="ECO:0000313" key="1">
    <source>
        <dbReference type="EMBL" id="WVZ03492.1"/>
    </source>
</evidence>
<gene>
    <name evidence="1" type="ORF">V8G54_024298</name>
</gene>
<keyword evidence="2" id="KW-1185">Reference proteome</keyword>
<protein>
    <submittedName>
        <fullName evidence="1">Uncharacterized protein</fullName>
    </submittedName>
</protein>
<dbReference type="Proteomes" id="UP001374535">
    <property type="component" value="Chromosome 7"/>
</dbReference>
<dbReference type="AlphaFoldDB" id="A0AAQ3N605"/>
<name>A0AAQ3N605_VIGMU</name>
<accession>A0AAQ3N605</accession>
<reference evidence="1 2" key="1">
    <citation type="journal article" date="2023" name="Life. Sci Alliance">
        <title>Evolutionary insights into 3D genome organization and epigenetic landscape of Vigna mungo.</title>
        <authorList>
            <person name="Junaid A."/>
            <person name="Singh B."/>
            <person name="Bhatia S."/>
        </authorList>
    </citation>
    <scope>NUCLEOTIDE SEQUENCE [LARGE SCALE GENOMIC DNA]</scope>
    <source>
        <strain evidence="1">Urdbean</strain>
    </source>
</reference>